<keyword evidence="7" id="KW-1185">Reference proteome</keyword>
<feature type="domain" description="RRM" evidence="4">
    <location>
        <begin position="249"/>
        <end position="327"/>
    </location>
</feature>
<dbReference type="InterPro" id="IPR012677">
    <property type="entry name" value="Nucleotide-bd_a/b_plait_sf"/>
</dbReference>
<dbReference type="Gene3D" id="3.30.70.330">
    <property type="match status" value="2"/>
</dbReference>
<dbReference type="STRING" id="644358.A0A0C4EE35"/>
<reference evidence="6" key="5">
    <citation type="submission" date="2015-06" db="UniProtKB">
        <authorList>
            <consortium name="EnsemblFungi"/>
        </authorList>
    </citation>
    <scope>IDENTIFICATION</scope>
    <source>
        <strain evidence="6">ATCC 64411</strain>
    </source>
</reference>
<evidence type="ECO:0000256" key="2">
    <source>
        <dbReference type="PROSITE-ProRule" id="PRU00176"/>
    </source>
</evidence>
<evidence type="ECO:0000256" key="3">
    <source>
        <dbReference type="SAM" id="MobiDB-lite"/>
    </source>
</evidence>
<name>A0A0C4EE35_MAGP6</name>
<dbReference type="Proteomes" id="UP000011715">
    <property type="component" value="Unassembled WGS sequence"/>
</dbReference>
<feature type="compositionally biased region" description="Basic and acidic residues" evidence="3">
    <location>
        <begin position="670"/>
        <end position="690"/>
    </location>
</feature>
<gene>
    <name evidence="5" type="ORF">MAPG_11000</name>
</gene>
<reference evidence="5" key="1">
    <citation type="submission" date="2010-05" db="EMBL/GenBank/DDBJ databases">
        <title>The Genome Sequence of Magnaporthe poae strain ATCC 64411.</title>
        <authorList>
            <consortium name="The Broad Institute Genome Sequencing Platform"/>
            <consortium name="Broad Institute Genome Sequencing Center for Infectious Disease"/>
            <person name="Ma L.-J."/>
            <person name="Dead R."/>
            <person name="Young S."/>
            <person name="Zeng Q."/>
            <person name="Koehrsen M."/>
            <person name="Alvarado L."/>
            <person name="Berlin A."/>
            <person name="Chapman S.B."/>
            <person name="Chen Z."/>
            <person name="Freedman E."/>
            <person name="Gellesch M."/>
            <person name="Goldberg J."/>
            <person name="Griggs A."/>
            <person name="Gujja S."/>
            <person name="Heilman E.R."/>
            <person name="Heiman D."/>
            <person name="Hepburn T."/>
            <person name="Howarth C."/>
            <person name="Jen D."/>
            <person name="Larson L."/>
            <person name="Mehta T."/>
            <person name="Neiman D."/>
            <person name="Pearson M."/>
            <person name="Roberts A."/>
            <person name="Saif S."/>
            <person name="Shea T."/>
            <person name="Shenoy N."/>
            <person name="Sisk P."/>
            <person name="Stolte C."/>
            <person name="Sykes S."/>
            <person name="Walk T."/>
            <person name="White J."/>
            <person name="Yandava C."/>
            <person name="Haas B."/>
            <person name="Nusbaum C."/>
            <person name="Birren B."/>
        </authorList>
    </citation>
    <scope>NUCLEOTIDE SEQUENCE</scope>
    <source>
        <strain evidence="5">ATCC 64411</strain>
    </source>
</reference>
<feature type="compositionally biased region" description="Polar residues" evidence="3">
    <location>
        <begin position="586"/>
        <end position="597"/>
    </location>
</feature>
<protein>
    <recommendedName>
        <fullName evidence="4">RRM domain-containing protein</fullName>
    </recommendedName>
</protein>
<reference evidence="5" key="3">
    <citation type="submission" date="2011-03" db="EMBL/GenBank/DDBJ databases">
        <title>Annotation of Magnaporthe poae ATCC 64411.</title>
        <authorList>
            <person name="Ma L.-J."/>
            <person name="Dead R."/>
            <person name="Young S.K."/>
            <person name="Zeng Q."/>
            <person name="Gargeya S."/>
            <person name="Fitzgerald M."/>
            <person name="Haas B."/>
            <person name="Abouelleil A."/>
            <person name="Alvarado L."/>
            <person name="Arachchi H.M."/>
            <person name="Berlin A."/>
            <person name="Brown A."/>
            <person name="Chapman S.B."/>
            <person name="Chen Z."/>
            <person name="Dunbar C."/>
            <person name="Freedman E."/>
            <person name="Gearin G."/>
            <person name="Gellesch M."/>
            <person name="Goldberg J."/>
            <person name="Griggs A."/>
            <person name="Gujja S."/>
            <person name="Heiman D."/>
            <person name="Howarth C."/>
            <person name="Larson L."/>
            <person name="Lui A."/>
            <person name="MacDonald P.J.P."/>
            <person name="Mehta T."/>
            <person name="Montmayeur A."/>
            <person name="Murphy C."/>
            <person name="Neiman D."/>
            <person name="Pearson M."/>
            <person name="Priest M."/>
            <person name="Roberts A."/>
            <person name="Saif S."/>
            <person name="Shea T."/>
            <person name="Shenoy N."/>
            <person name="Sisk P."/>
            <person name="Stolte C."/>
            <person name="Sykes S."/>
            <person name="Yandava C."/>
            <person name="Wortman J."/>
            <person name="Nusbaum C."/>
            <person name="Birren B."/>
        </authorList>
    </citation>
    <scope>NUCLEOTIDE SEQUENCE</scope>
    <source>
        <strain evidence="5">ATCC 64411</strain>
    </source>
</reference>
<feature type="region of interest" description="Disordered" evidence="3">
    <location>
        <begin position="526"/>
        <end position="570"/>
    </location>
</feature>
<dbReference type="PROSITE" id="PS50102">
    <property type="entry name" value="RRM"/>
    <property type="match status" value="2"/>
</dbReference>
<dbReference type="InterPro" id="IPR000504">
    <property type="entry name" value="RRM_dom"/>
</dbReference>
<feature type="domain" description="RRM" evidence="4">
    <location>
        <begin position="429"/>
        <end position="507"/>
    </location>
</feature>
<dbReference type="GO" id="GO:0005737">
    <property type="term" value="C:cytoplasm"/>
    <property type="evidence" value="ECO:0007669"/>
    <property type="project" value="TreeGrafter"/>
</dbReference>
<dbReference type="FunFam" id="3.30.70.330:FF:000736">
    <property type="entry name" value="Polyadenylate-binding protein, putative"/>
    <property type="match status" value="1"/>
</dbReference>
<dbReference type="OrthoDB" id="410044at2759"/>
<dbReference type="GO" id="GO:0003729">
    <property type="term" value="F:mRNA binding"/>
    <property type="evidence" value="ECO:0007669"/>
    <property type="project" value="TreeGrafter"/>
</dbReference>
<evidence type="ECO:0000259" key="4">
    <source>
        <dbReference type="PROSITE" id="PS50102"/>
    </source>
</evidence>
<feature type="compositionally biased region" description="Low complexity" evidence="3">
    <location>
        <begin position="31"/>
        <end position="45"/>
    </location>
</feature>
<evidence type="ECO:0000256" key="1">
    <source>
        <dbReference type="ARBA" id="ARBA00022884"/>
    </source>
</evidence>
<feature type="region of interest" description="Disordered" evidence="3">
    <location>
        <begin position="658"/>
        <end position="690"/>
    </location>
</feature>
<evidence type="ECO:0000313" key="5">
    <source>
        <dbReference type="EMBL" id="KLU92053.1"/>
    </source>
</evidence>
<reference evidence="6" key="4">
    <citation type="journal article" date="2015" name="G3 (Bethesda)">
        <title>Genome sequences of three phytopathogenic species of the Magnaporthaceae family of fungi.</title>
        <authorList>
            <person name="Okagaki L.H."/>
            <person name="Nunes C.C."/>
            <person name="Sailsbery J."/>
            <person name="Clay B."/>
            <person name="Brown D."/>
            <person name="John T."/>
            <person name="Oh Y."/>
            <person name="Young N."/>
            <person name="Fitzgerald M."/>
            <person name="Haas B.J."/>
            <person name="Zeng Q."/>
            <person name="Young S."/>
            <person name="Adiconis X."/>
            <person name="Fan L."/>
            <person name="Levin J.Z."/>
            <person name="Mitchell T.K."/>
            <person name="Okubara P.A."/>
            <person name="Farman M.L."/>
            <person name="Kohn L.M."/>
            <person name="Birren B."/>
            <person name="Ma L.-J."/>
            <person name="Dean R.A."/>
        </authorList>
    </citation>
    <scope>NUCLEOTIDE SEQUENCE</scope>
    <source>
        <strain evidence="6">ATCC 64411 / 73-15</strain>
    </source>
</reference>
<evidence type="ECO:0000313" key="6">
    <source>
        <dbReference type="EnsemblFungi" id="MAPG_11000T0"/>
    </source>
</evidence>
<dbReference type="EnsemblFungi" id="MAPG_11000T0">
    <property type="protein sequence ID" value="MAPG_11000T0"/>
    <property type="gene ID" value="MAPG_11000"/>
</dbReference>
<dbReference type="GO" id="GO:0005634">
    <property type="term" value="C:nucleus"/>
    <property type="evidence" value="ECO:0007669"/>
    <property type="project" value="TreeGrafter"/>
</dbReference>
<dbReference type="VEuPathDB" id="FungiDB:MAPG_11000"/>
<dbReference type="InterPro" id="IPR035979">
    <property type="entry name" value="RBD_domain_sf"/>
</dbReference>
<dbReference type="EMBL" id="GL876979">
    <property type="protein sequence ID" value="KLU92053.1"/>
    <property type="molecule type" value="Genomic_DNA"/>
</dbReference>
<proteinExistence type="predicted"/>
<accession>A0A0C4EE35</accession>
<dbReference type="InterPro" id="IPR050374">
    <property type="entry name" value="RRT5_SRSF_SR"/>
</dbReference>
<dbReference type="eggNOG" id="ENOG502QUGB">
    <property type="taxonomic scope" value="Eukaryota"/>
</dbReference>
<keyword evidence="1 2" id="KW-0694">RNA-binding</keyword>
<dbReference type="EMBL" id="ADBL01002709">
    <property type="status" value="NOT_ANNOTATED_CDS"/>
    <property type="molecule type" value="Genomic_DNA"/>
</dbReference>
<feature type="region of interest" description="Disordered" evidence="3">
    <location>
        <begin position="586"/>
        <end position="611"/>
    </location>
</feature>
<evidence type="ECO:0000313" key="7">
    <source>
        <dbReference type="Proteomes" id="UP000011715"/>
    </source>
</evidence>
<dbReference type="SUPFAM" id="SSF54928">
    <property type="entry name" value="RNA-binding domain, RBD"/>
    <property type="match status" value="2"/>
</dbReference>
<dbReference type="PANTHER" id="PTHR23003">
    <property type="entry name" value="RNA RECOGNITION MOTIF RRM DOMAIN CONTAINING PROTEIN"/>
    <property type="match status" value="1"/>
</dbReference>
<dbReference type="SMART" id="SM00360">
    <property type="entry name" value="RRM"/>
    <property type="match status" value="2"/>
</dbReference>
<feature type="compositionally biased region" description="Polar residues" evidence="3">
    <location>
        <begin position="533"/>
        <end position="564"/>
    </location>
</feature>
<reference evidence="7" key="2">
    <citation type="submission" date="2010-05" db="EMBL/GenBank/DDBJ databases">
        <title>The genome sequence of Magnaporthe poae strain ATCC 64411.</title>
        <authorList>
            <person name="Ma L.-J."/>
            <person name="Dead R."/>
            <person name="Young S."/>
            <person name="Zeng Q."/>
            <person name="Koehrsen M."/>
            <person name="Alvarado L."/>
            <person name="Berlin A."/>
            <person name="Chapman S.B."/>
            <person name="Chen Z."/>
            <person name="Freedman E."/>
            <person name="Gellesch M."/>
            <person name="Goldberg J."/>
            <person name="Griggs A."/>
            <person name="Gujja S."/>
            <person name="Heilman E.R."/>
            <person name="Heiman D."/>
            <person name="Hepburn T."/>
            <person name="Howarth C."/>
            <person name="Jen D."/>
            <person name="Larson L."/>
            <person name="Mehta T."/>
            <person name="Neiman D."/>
            <person name="Pearson M."/>
            <person name="Roberts A."/>
            <person name="Saif S."/>
            <person name="Shea T."/>
            <person name="Shenoy N."/>
            <person name="Sisk P."/>
            <person name="Stolte C."/>
            <person name="Sykes S."/>
            <person name="Walk T."/>
            <person name="White J."/>
            <person name="Yandava C."/>
            <person name="Haas B."/>
            <person name="Nusbaum C."/>
            <person name="Birren B."/>
        </authorList>
    </citation>
    <scope>NUCLEOTIDE SEQUENCE [LARGE SCALE GENOMIC DNA]</scope>
    <source>
        <strain evidence="7">ATCC 64411 / 73-15</strain>
    </source>
</reference>
<feature type="region of interest" description="Disordered" evidence="3">
    <location>
        <begin position="1"/>
        <end position="52"/>
    </location>
</feature>
<dbReference type="AlphaFoldDB" id="A0A0C4EE35"/>
<dbReference type="Pfam" id="PF00076">
    <property type="entry name" value="RRM_1"/>
    <property type="match status" value="2"/>
</dbReference>
<organism evidence="6 7">
    <name type="scientific">Magnaporthiopsis poae (strain ATCC 64411 / 73-15)</name>
    <name type="common">Kentucky bluegrass fungus</name>
    <name type="synonym">Magnaporthe poae</name>
    <dbReference type="NCBI Taxonomy" id="644358"/>
    <lineage>
        <taxon>Eukaryota</taxon>
        <taxon>Fungi</taxon>
        <taxon>Dikarya</taxon>
        <taxon>Ascomycota</taxon>
        <taxon>Pezizomycotina</taxon>
        <taxon>Sordariomycetes</taxon>
        <taxon>Sordariomycetidae</taxon>
        <taxon>Magnaporthales</taxon>
        <taxon>Magnaporthaceae</taxon>
        <taxon>Magnaporthiopsis</taxon>
    </lineage>
</organism>
<sequence length="690" mass="74872">MTASDGGDDSFVARWVSRNRQGSAPDLPAMSRGAHARSASTSTSSSDEEAGARLSALSLNDPAERVDLQHTATIDHAVRGNQNMFSPGPLVTESRHLENGSPSRFELGNTPSGDVFLASSGQPSDGHQGNNRLAVIQREMIAHSNGNKLGSPLRASTDDQGNSPITVIQRDVATHGNGNFGSPAPVLRNRPSNIGTGFGSQAQVLRNRPSNTNMGHGSPAHVLRNRSSNISGRHQVGGVDAQGIYSHTACVFVANLPEPKEDRALEAAVTREFSKYGTVFVKIRRDPHHMPFAFCQFTNSDDAKVAMELAKGAVILGRPCRTEMVKANRAFFIHRIRGDPITVEEAKQLLEQFGALLSAEYSARLQAELGVDAVVIVEFATFDPTRDLQSAFRNSDTYRVDAFDSRKGGPARRADADEVFLNQYEIDRRSIFVGNLPVDIEEDAVKELFSGAGTVIKMQLIKKSTDYGTRAFAFIEFDRADTPETAVSRFHNHHFRGCQIRVERKVGRDQAPRRVRSLCLIQNRSADKASDKLTPTTPRAQPSVGSLAQRNATDGQSTPGQAQPVSPAWNWMYPAQSPTQLAFNSQAFMGSPNSYGQQIGHPTAPVTPQTPESFSPYAPSYYSPIWSGIPFVQNPVVGAMPSFYPTYGNPPVAGLLNQQGGSNEAVDTPTRTHRETAENHDLARGDANDA</sequence>